<dbReference type="SUPFAM" id="SSF140453">
    <property type="entry name" value="EsxAB dimer-like"/>
    <property type="match status" value="1"/>
</dbReference>
<comment type="similarity">
    <text evidence="1">Belongs to the WXG100 family.</text>
</comment>
<dbReference type="Pfam" id="PF06013">
    <property type="entry name" value="WXG100"/>
    <property type="match status" value="1"/>
</dbReference>
<reference evidence="2 3" key="1">
    <citation type="submission" date="2024-02" db="EMBL/GenBank/DDBJ databases">
        <title>A nitrogen-fixing paenibacillus bacterium.</title>
        <authorList>
            <person name="Zhang W.L."/>
            <person name="Chen S.F."/>
        </authorList>
    </citation>
    <scope>NUCLEOTIDE SEQUENCE [LARGE SCALE GENOMIC DNA]</scope>
    <source>
        <strain evidence="2 3">M1</strain>
    </source>
</reference>
<comment type="caution">
    <text evidence="2">The sequence shown here is derived from an EMBL/GenBank/DDBJ whole genome shotgun (WGS) entry which is preliminary data.</text>
</comment>
<proteinExistence type="inferred from homology"/>
<accession>A0ABU7W1A8</accession>
<keyword evidence="3" id="KW-1185">Reference proteome</keyword>
<dbReference type="Proteomes" id="UP001306950">
    <property type="component" value="Unassembled WGS sequence"/>
</dbReference>
<gene>
    <name evidence="2" type="ORF">V3851_26360</name>
</gene>
<evidence type="ECO:0000256" key="1">
    <source>
        <dbReference type="RuleBase" id="RU362001"/>
    </source>
</evidence>
<dbReference type="InterPro" id="IPR036689">
    <property type="entry name" value="ESAT-6-like_sf"/>
</dbReference>
<sequence length="92" mass="10488">MSSTRIKIEPEQIKTIGDRFLQCCEQNLTMAKDLKSLIDGLEGDWEGNSRERFYSSYQDAHKQLESAATLLKSVGDELNAIAERFRKTDEST</sequence>
<dbReference type="Gene3D" id="1.10.287.850">
    <property type="entry name" value="HP0062-like domain"/>
    <property type="match status" value="1"/>
</dbReference>
<organism evidence="2 3">
    <name type="scientific">Paenibacillus haidiansis</name>
    <dbReference type="NCBI Taxonomy" id="1574488"/>
    <lineage>
        <taxon>Bacteria</taxon>
        <taxon>Bacillati</taxon>
        <taxon>Bacillota</taxon>
        <taxon>Bacilli</taxon>
        <taxon>Bacillales</taxon>
        <taxon>Paenibacillaceae</taxon>
        <taxon>Paenibacillus</taxon>
    </lineage>
</organism>
<dbReference type="EMBL" id="JAZHPZ010000028">
    <property type="protein sequence ID" value="MEF2969301.1"/>
    <property type="molecule type" value="Genomic_DNA"/>
</dbReference>
<evidence type="ECO:0000313" key="2">
    <source>
        <dbReference type="EMBL" id="MEF2969301.1"/>
    </source>
</evidence>
<dbReference type="NCBIfam" id="TIGR03930">
    <property type="entry name" value="WXG100_ESAT6"/>
    <property type="match status" value="1"/>
</dbReference>
<name>A0ABU7W1A8_9BACL</name>
<protein>
    <recommendedName>
        <fullName evidence="1">ESAT-6-like protein</fullName>
    </recommendedName>
</protein>
<dbReference type="RefSeq" id="WP_331849392.1">
    <property type="nucleotide sequence ID" value="NZ_JAZHPZ010000028.1"/>
</dbReference>
<evidence type="ECO:0000313" key="3">
    <source>
        <dbReference type="Proteomes" id="UP001306950"/>
    </source>
</evidence>
<dbReference type="InterPro" id="IPR010310">
    <property type="entry name" value="T7SS_ESAT-6-like"/>
</dbReference>